<evidence type="ECO:0000313" key="8">
    <source>
        <dbReference type="Proteomes" id="UP001570846"/>
    </source>
</evidence>
<gene>
    <name evidence="6" type="ORF">ACD591_14825</name>
    <name evidence="5" type="ORF">FOE74_04500</name>
</gene>
<sequence>MDNTTPTPPTNSLAEGTEKPSILYIDDEEDNLVVFKSTFRKFFKVFTAMSGDEGLKILAAEPISILIVDQRMPKMTGVQFLKNLPENHDLIRIILTSYSDSESILDAMNSGKVYRYIMKPWDRESLRRLMENAIDELNARKAHQKLVEELKAAKENLEKKVAELTREVNSQHSKTDDSSSVEDPTKKDPQNQEK</sequence>
<dbReference type="GO" id="GO:0000160">
    <property type="term" value="P:phosphorelay signal transduction system"/>
    <property type="evidence" value="ECO:0007669"/>
    <property type="project" value="InterPro"/>
</dbReference>
<name>A0A5M8QNQ1_9BACT</name>
<dbReference type="InterPro" id="IPR050595">
    <property type="entry name" value="Bact_response_regulator"/>
</dbReference>
<dbReference type="EMBL" id="JBGOGF010000008">
    <property type="protein sequence ID" value="MFA1772573.1"/>
    <property type="molecule type" value="Genomic_DNA"/>
</dbReference>
<comment type="caution">
    <text evidence="5">The sequence shown here is derived from an EMBL/GenBank/DDBJ whole genome shotgun (WGS) entry which is preliminary data.</text>
</comment>
<reference evidence="5 7" key="1">
    <citation type="submission" date="2019-07" db="EMBL/GenBank/DDBJ databases">
        <authorList>
            <person name="Qu J.-H."/>
        </authorList>
    </citation>
    <scope>NUCLEOTIDE SEQUENCE [LARGE SCALE GENOMIC DNA]</scope>
    <source>
        <strain evidence="5 7">MDT1-10-3</strain>
    </source>
</reference>
<evidence type="ECO:0000256" key="1">
    <source>
        <dbReference type="ARBA" id="ARBA00022553"/>
    </source>
</evidence>
<feature type="modified residue" description="4-aspartylphosphate" evidence="2">
    <location>
        <position position="69"/>
    </location>
</feature>
<feature type="compositionally biased region" description="Basic and acidic residues" evidence="3">
    <location>
        <begin position="173"/>
        <end position="194"/>
    </location>
</feature>
<dbReference type="InterPro" id="IPR011006">
    <property type="entry name" value="CheY-like_superfamily"/>
</dbReference>
<dbReference type="Gene3D" id="3.40.50.2300">
    <property type="match status" value="1"/>
</dbReference>
<reference evidence="6 8" key="3">
    <citation type="submission" date="2024-08" db="EMBL/GenBank/DDBJ databases">
        <authorList>
            <person name="Wei W."/>
        </authorList>
    </citation>
    <scope>NUCLEOTIDE SEQUENCE [LARGE SCALE GENOMIC DNA]</scope>
    <source>
        <strain evidence="6 8">XU2</strain>
    </source>
</reference>
<keyword evidence="1 2" id="KW-0597">Phosphoprotein</keyword>
<feature type="region of interest" description="Disordered" evidence="3">
    <location>
        <begin position="161"/>
        <end position="194"/>
    </location>
</feature>
<keyword evidence="8" id="KW-1185">Reference proteome</keyword>
<dbReference type="EMBL" id="VKKZ01000010">
    <property type="protein sequence ID" value="KAA6437765.1"/>
    <property type="molecule type" value="Genomic_DNA"/>
</dbReference>
<proteinExistence type="predicted"/>
<feature type="domain" description="Response regulatory" evidence="4">
    <location>
        <begin position="21"/>
        <end position="134"/>
    </location>
</feature>
<dbReference type="Proteomes" id="UP000323866">
    <property type="component" value="Unassembled WGS sequence"/>
</dbReference>
<protein>
    <submittedName>
        <fullName evidence="5">Response regulator</fullName>
    </submittedName>
</protein>
<dbReference type="AlphaFoldDB" id="A0A5M8QNQ1"/>
<dbReference type="CDD" id="cd17569">
    <property type="entry name" value="REC_HupR-like"/>
    <property type="match status" value="1"/>
</dbReference>
<evidence type="ECO:0000313" key="7">
    <source>
        <dbReference type="Proteomes" id="UP000323866"/>
    </source>
</evidence>
<dbReference type="PROSITE" id="PS50110">
    <property type="entry name" value="RESPONSE_REGULATORY"/>
    <property type="match status" value="1"/>
</dbReference>
<dbReference type="Pfam" id="PF00072">
    <property type="entry name" value="Response_reg"/>
    <property type="match status" value="1"/>
</dbReference>
<evidence type="ECO:0000313" key="6">
    <source>
        <dbReference type="EMBL" id="MFA1772573.1"/>
    </source>
</evidence>
<dbReference type="RefSeq" id="WP_149097385.1">
    <property type="nucleotide sequence ID" value="NZ_BMMG01000001.1"/>
</dbReference>
<dbReference type="Proteomes" id="UP001570846">
    <property type="component" value="Unassembled WGS sequence"/>
</dbReference>
<dbReference type="PANTHER" id="PTHR44591">
    <property type="entry name" value="STRESS RESPONSE REGULATOR PROTEIN 1"/>
    <property type="match status" value="1"/>
</dbReference>
<evidence type="ECO:0000256" key="2">
    <source>
        <dbReference type="PROSITE-ProRule" id="PRU00169"/>
    </source>
</evidence>
<dbReference type="SMART" id="SM00448">
    <property type="entry name" value="REC"/>
    <property type="match status" value="1"/>
</dbReference>
<organism evidence="5 7">
    <name type="scientific">Rufibacter glacialis</name>
    <dbReference type="NCBI Taxonomy" id="1259555"/>
    <lineage>
        <taxon>Bacteria</taxon>
        <taxon>Pseudomonadati</taxon>
        <taxon>Bacteroidota</taxon>
        <taxon>Cytophagia</taxon>
        <taxon>Cytophagales</taxon>
        <taxon>Hymenobacteraceae</taxon>
        <taxon>Rufibacter</taxon>
    </lineage>
</organism>
<accession>A0A5M8QNQ1</accession>
<reference evidence="5 7" key="2">
    <citation type="submission" date="2019-09" db="EMBL/GenBank/DDBJ databases">
        <title>A bacterium isolated from glacier soil.</title>
        <authorList>
            <person name="Liu Q."/>
        </authorList>
    </citation>
    <scope>NUCLEOTIDE SEQUENCE [LARGE SCALE GENOMIC DNA]</scope>
    <source>
        <strain evidence="5 7">MDT1-10-3</strain>
    </source>
</reference>
<evidence type="ECO:0000259" key="4">
    <source>
        <dbReference type="PROSITE" id="PS50110"/>
    </source>
</evidence>
<dbReference type="InterPro" id="IPR001789">
    <property type="entry name" value="Sig_transdc_resp-reg_receiver"/>
</dbReference>
<dbReference type="SUPFAM" id="SSF52172">
    <property type="entry name" value="CheY-like"/>
    <property type="match status" value="1"/>
</dbReference>
<evidence type="ECO:0000313" key="5">
    <source>
        <dbReference type="EMBL" id="KAA6437765.1"/>
    </source>
</evidence>
<evidence type="ECO:0000256" key="3">
    <source>
        <dbReference type="SAM" id="MobiDB-lite"/>
    </source>
</evidence>
<dbReference type="PANTHER" id="PTHR44591:SF19">
    <property type="entry name" value="TWO-COMPONENT RESPONSE REGULATOR-RELATED"/>
    <property type="match status" value="1"/>
</dbReference>
<dbReference type="OrthoDB" id="109585at2"/>